<accession>A0A9W5RFE0</accession>
<keyword evidence="2" id="KW-1185">Reference proteome</keyword>
<evidence type="ECO:0000313" key="2">
    <source>
        <dbReference type="Proteomes" id="UP000014387"/>
    </source>
</evidence>
<reference evidence="1 2" key="1">
    <citation type="submission" date="2013-05" db="EMBL/GenBank/DDBJ databases">
        <title>The Genome Sequence of Actinomyces europaeus ACS-120-V-COL10B.</title>
        <authorList>
            <consortium name="The Broad Institute Genomics Platform"/>
            <person name="Earl A."/>
            <person name="Ward D."/>
            <person name="Feldgarden M."/>
            <person name="Gevers D."/>
            <person name="Saerens B."/>
            <person name="Vaneechoutte M."/>
            <person name="Walker B."/>
            <person name="Young S."/>
            <person name="Zeng Q."/>
            <person name="Gargeya S."/>
            <person name="Fitzgerald M."/>
            <person name="Haas B."/>
            <person name="Abouelleil A."/>
            <person name="Allen A.W."/>
            <person name="Alvarado L."/>
            <person name="Arachchi H.M."/>
            <person name="Berlin A.M."/>
            <person name="Chapman S.B."/>
            <person name="Gainer-Dewar J."/>
            <person name="Goldberg J."/>
            <person name="Griggs A."/>
            <person name="Gujja S."/>
            <person name="Hansen M."/>
            <person name="Howarth C."/>
            <person name="Imamovic A."/>
            <person name="Ireland A."/>
            <person name="Larimer J."/>
            <person name="McCowan C."/>
            <person name="Murphy C."/>
            <person name="Pearson M."/>
            <person name="Poon T.W."/>
            <person name="Priest M."/>
            <person name="Roberts A."/>
            <person name="Saif S."/>
            <person name="Shea T."/>
            <person name="Sisk P."/>
            <person name="Sykes S."/>
            <person name="Wortman J."/>
            <person name="Nusbaum C."/>
            <person name="Birren B."/>
        </authorList>
    </citation>
    <scope>NUCLEOTIDE SEQUENCE [LARGE SCALE GENOMIC DNA]</scope>
    <source>
        <strain evidence="1 2">ACS-120-V-Col10b</strain>
    </source>
</reference>
<dbReference type="OrthoDB" id="8527479at2"/>
<gene>
    <name evidence="1" type="ORF">HMPREF9238_01227</name>
</gene>
<dbReference type="RefSeq" id="WP_016444564.1">
    <property type="nucleotide sequence ID" value="NZ_KE150266.1"/>
</dbReference>
<dbReference type="AlphaFoldDB" id="A0A9W5RFE0"/>
<dbReference type="EMBL" id="AGWN01000001">
    <property type="protein sequence ID" value="EPD31453.1"/>
    <property type="molecule type" value="Genomic_DNA"/>
</dbReference>
<dbReference type="Gene3D" id="3.30.70.240">
    <property type="match status" value="1"/>
</dbReference>
<comment type="caution">
    <text evidence="1">The sequence shown here is derived from an EMBL/GenBank/DDBJ whole genome shotgun (WGS) entry which is preliminary data.</text>
</comment>
<organism evidence="1 2">
    <name type="scientific">Gleimia europaea ACS-120-V-Col10b</name>
    <dbReference type="NCBI Taxonomy" id="883069"/>
    <lineage>
        <taxon>Bacteria</taxon>
        <taxon>Bacillati</taxon>
        <taxon>Actinomycetota</taxon>
        <taxon>Actinomycetes</taxon>
        <taxon>Actinomycetales</taxon>
        <taxon>Actinomycetaceae</taxon>
        <taxon>Gleimia</taxon>
    </lineage>
</organism>
<protein>
    <submittedName>
        <fullName evidence="1">CRISPR-associated endoribonuclease cas2, subtype I-e</fullName>
    </submittedName>
</protein>
<evidence type="ECO:0000313" key="1">
    <source>
        <dbReference type="EMBL" id="EPD31453.1"/>
    </source>
</evidence>
<proteinExistence type="predicted"/>
<dbReference type="Pfam" id="PF09707">
    <property type="entry name" value="Cas_Cas2CT1978"/>
    <property type="match status" value="1"/>
</dbReference>
<name>A0A9W5RFE0_9ACTO</name>
<dbReference type="InterPro" id="IPR010152">
    <property type="entry name" value="CRISPR-assoc_prot_Cas2_sub"/>
</dbReference>
<sequence>MMVLVTTAVSTGLRGELTRWLLEVSPGVFVGTVSSRVREQIWEFTCENIGSGRATLIFPQRNEQRLGIKTIGDAWEATDFDGMTLIRRPDLSGKEVMGEVTDRAKLRDAAGWSIAGRRRYYRNSIERRQRK</sequence>
<dbReference type="CDD" id="cd09755">
    <property type="entry name" value="Cas2_I-E"/>
    <property type="match status" value="1"/>
</dbReference>
<dbReference type="NCBIfam" id="TIGR01873">
    <property type="entry name" value="cas_CT1978"/>
    <property type="match status" value="1"/>
</dbReference>
<dbReference type="Proteomes" id="UP000014387">
    <property type="component" value="Unassembled WGS sequence"/>
</dbReference>